<evidence type="ECO:0000313" key="1">
    <source>
        <dbReference type="EMBL" id="EID52947.1"/>
    </source>
</evidence>
<dbReference type="Proteomes" id="UP000004691">
    <property type="component" value="Unassembled WGS sequence"/>
</dbReference>
<dbReference type="STRING" id="882086.SacxiDRAFT_0678"/>
<proteinExistence type="predicted"/>
<accession>I0UYJ4</accession>
<protein>
    <submittedName>
        <fullName evidence="1">Insertion element protein</fullName>
    </submittedName>
</protein>
<evidence type="ECO:0000313" key="2">
    <source>
        <dbReference type="Proteomes" id="UP000004691"/>
    </source>
</evidence>
<reference evidence="1 2" key="1">
    <citation type="submission" date="2012-01" db="EMBL/GenBank/DDBJ databases">
        <title>Improved High-Quality Draft sequence of Saccharomonospora xinjiangensis XJ-54.</title>
        <authorList>
            <consortium name="US DOE Joint Genome Institute"/>
            <person name="Lucas S."/>
            <person name="Han J."/>
            <person name="Lapidus A."/>
            <person name="Cheng J.-F."/>
            <person name="Goodwin L."/>
            <person name="Pitluck S."/>
            <person name="Peters L."/>
            <person name="Mikhailova N."/>
            <person name="Teshima H."/>
            <person name="Detter J.C."/>
            <person name="Han C."/>
            <person name="Tapia R."/>
            <person name="Land M."/>
            <person name="Hauser L."/>
            <person name="Kyrpides N."/>
            <person name="Ivanova N."/>
            <person name="Pagani I."/>
            <person name="Brambilla E.-M."/>
            <person name="Klenk H.-P."/>
            <person name="Woyke T."/>
        </authorList>
    </citation>
    <scope>NUCLEOTIDE SEQUENCE [LARGE SCALE GENOMIC DNA]</scope>
    <source>
        <strain evidence="1 2">XJ-54</strain>
    </source>
</reference>
<organism evidence="1 2">
    <name type="scientific">Saccharomonospora xinjiangensis XJ-54</name>
    <dbReference type="NCBI Taxonomy" id="882086"/>
    <lineage>
        <taxon>Bacteria</taxon>
        <taxon>Bacillati</taxon>
        <taxon>Actinomycetota</taxon>
        <taxon>Actinomycetes</taxon>
        <taxon>Pseudonocardiales</taxon>
        <taxon>Pseudonocardiaceae</taxon>
        <taxon>Saccharomonospora</taxon>
    </lineage>
</organism>
<sequence>MSDPGATRATPFHCPYCGEEELRPENGTDGTNRAAWLCEACRRVFAVRFVGLRIPEVSR</sequence>
<dbReference type="eggNOG" id="COG1997">
    <property type="taxonomic scope" value="Bacteria"/>
</dbReference>
<name>I0UYJ4_9PSEU</name>
<dbReference type="HOGENOM" id="CLU_190603_1_0_11"/>
<dbReference type="AlphaFoldDB" id="I0UYJ4"/>
<dbReference type="EMBL" id="JH636049">
    <property type="protein sequence ID" value="EID52947.1"/>
    <property type="molecule type" value="Genomic_DNA"/>
</dbReference>
<dbReference type="RefSeq" id="WP_006237053.1">
    <property type="nucleotide sequence ID" value="NZ_JH636049.1"/>
</dbReference>
<gene>
    <name evidence="1" type="ORF">SacxiDRAFT_0678</name>
</gene>
<keyword evidence="2" id="KW-1185">Reference proteome</keyword>